<sequence length="80" mass="9425">MNTIANIHAEIEQLSKQRAKLWHRLSEGRDPAAAEEIKTLQAKLDELWVAHRQERARIRFGEREQIVKRARAEERLERAA</sequence>
<keyword evidence="2" id="KW-1185">Reference proteome</keyword>
<evidence type="ECO:0000313" key="2">
    <source>
        <dbReference type="Proteomes" id="UP000254134"/>
    </source>
</evidence>
<organism evidence="1 2">
    <name type="scientific">Gaiella occulta</name>
    <dbReference type="NCBI Taxonomy" id="1002870"/>
    <lineage>
        <taxon>Bacteria</taxon>
        <taxon>Bacillati</taxon>
        <taxon>Actinomycetota</taxon>
        <taxon>Thermoleophilia</taxon>
        <taxon>Gaiellales</taxon>
        <taxon>Gaiellaceae</taxon>
        <taxon>Gaiella</taxon>
    </lineage>
</organism>
<gene>
    <name evidence="1" type="ORF">Gocc_2530</name>
</gene>
<dbReference type="AlphaFoldDB" id="A0A7M2YV61"/>
<reference evidence="1 2" key="1">
    <citation type="submission" date="2018-07" db="EMBL/GenBank/DDBJ databases">
        <title>High-quality-draft genome sequence of Gaiella occulta.</title>
        <authorList>
            <person name="Severino R."/>
            <person name="Froufe H.J.C."/>
            <person name="Rainey F.A."/>
            <person name="Barroso C."/>
            <person name="Albuquerque L."/>
            <person name="Lobo-Da-Cunha A."/>
            <person name="Da Costa M.S."/>
            <person name="Egas C."/>
        </authorList>
    </citation>
    <scope>NUCLEOTIDE SEQUENCE [LARGE SCALE GENOMIC DNA]</scope>
    <source>
        <strain evidence="1 2">F2-233</strain>
    </source>
</reference>
<reference evidence="2" key="2">
    <citation type="journal article" date="2019" name="MicrobiologyOpen">
        <title>High-quality draft genome sequence of Gaiella occulta isolated from a 150 meter deep mineral water borehole and comparison with the genome sequences of other deep-branching lineages of the phylum Actinobacteria.</title>
        <authorList>
            <person name="Severino R."/>
            <person name="Froufe H.J.C."/>
            <person name="Barroso C."/>
            <person name="Albuquerque L."/>
            <person name="Lobo-da-Cunha A."/>
            <person name="da Costa M.S."/>
            <person name="Egas C."/>
        </authorList>
    </citation>
    <scope>NUCLEOTIDE SEQUENCE [LARGE SCALE GENOMIC DNA]</scope>
    <source>
        <strain evidence="2">F2-233</strain>
    </source>
</reference>
<evidence type="ECO:0000313" key="1">
    <source>
        <dbReference type="EMBL" id="RDI73966.1"/>
    </source>
</evidence>
<dbReference type="Proteomes" id="UP000254134">
    <property type="component" value="Unassembled WGS sequence"/>
</dbReference>
<proteinExistence type="predicted"/>
<name>A0A7M2YV61_9ACTN</name>
<dbReference type="RefSeq" id="WP_114796931.1">
    <property type="nucleotide sequence ID" value="NZ_QQZY01000006.1"/>
</dbReference>
<dbReference type="EMBL" id="QQZY01000006">
    <property type="protein sequence ID" value="RDI73966.1"/>
    <property type="molecule type" value="Genomic_DNA"/>
</dbReference>
<protein>
    <submittedName>
        <fullName evidence="1">Uncharacterized protein</fullName>
    </submittedName>
</protein>
<dbReference type="OrthoDB" id="7376174at2"/>
<comment type="caution">
    <text evidence="1">The sequence shown here is derived from an EMBL/GenBank/DDBJ whole genome shotgun (WGS) entry which is preliminary data.</text>
</comment>
<accession>A0A7M2YV61</accession>